<feature type="transmembrane region" description="Helical" evidence="1">
    <location>
        <begin position="106"/>
        <end position="128"/>
    </location>
</feature>
<keyword evidence="1" id="KW-0472">Membrane</keyword>
<reference evidence="2" key="2">
    <citation type="submission" date="2023-06" db="EMBL/GenBank/DDBJ databases">
        <authorList>
            <person name="Ma L."/>
            <person name="Liu K.-W."/>
            <person name="Li Z."/>
            <person name="Hsiao Y.-Y."/>
            <person name="Qi Y."/>
            <person name="Fu T."/>
            <person name="Tang G."/>
            <person name="Zhang D."/>
            <person name="Sun W.-H."/>
            <person name="Liu D.-K."/>
            <person name="Li Y."/>
            <person name="Chen G.-Z."/>
            <person name="Liu X.-D."/>
            <person name="Liao X.-Y."/>
            <person name="Jiang Y.-T."/>
            <person name="Yu X."/>
            <person name="Hao Y."/>
            <person name="Huang J."/>
            <person name="Zhao X.-W."/>
            <person name="Ke S."/>
            <person name="Chen Y.-Y."/>
            <person name="Wu W.-L."/>
            <person name="Hsu J.-L."/>
            <person name="Lin Y.-F."/>
            <person name="Huang M.-D."/>
            <person name="Li C.-Y."/>
            <person name="Huang L."/>
            <person name="Wang Z.-W."/>
            <person name="Zhao X."/>
            <person name="Zhong W.-Y."/>
            <person name="Peng D.-H."/>
            <person name="Ahmad S."/>
            <person name="Lan S."/>
            <person name="Zhang J.-S."/>
            <person name="Tsai W.-C."/>
            <person name="Van De Peer Y."/>
            <person name="Liu Z.-J."/>
        </authorList>
    </citation>
    <scope>NUCLEOTIDE SEQUENCE</scope>
    <source>
        <strain evidence="2">SCP</strain>
        <tissue evidence="2">Leaves</tissue>
    </source>
</reference>
<gene>
    <name evidence="2" type="ORF">QJS04_geneDACA010804</name>
</gene>
<dbReference type="Proteomes" id="UP001179952">
    <property type="component" value="Unassembled WGS sequence"/>
</dbReference>
<protein>
    <submittedName>
        <fullName evidence="2">Uncharacterized protein</fullName>
    </submittedName>
</protein>
<reference evidence="2" key="1">
    <citation type="journal article" date="2023" name="Nat. Commun.">
        <title>Diploid and tetraploid genomes of Acorus and the evolution of monocots.</title>
        <authorList>
            <person name="Ma L."/>
            <person name="Liu K.W."/>
            <person name="Li Z."/>
            <person name="Hsiao Y.Y."/>
            <person name="Qi Y."/>
            <person name="Fu T."/>
            <person name="Tang G.D."/>
            <person name="Zhang D."/>
            <person name="Sun W.H."/>
            <person name="Liu D.K."/>
            <person name="Li Y."/>
            <person name="Chen G.Z."/>
            <person name="Liu X.D."/>
            <person name="Liao X.Y."/>
            <person name="Jiang Y.T."/>
            <person name="Yu X."/>
            <person name="Hao Y."/>
            <person name="Huang J."/>
            <person name="Zhao X.W."/>
            <person name="Ke S."/>
            <person name="Chen Y.Y."/>
            <person name="Wu W.L."/>
            <person name="Hsu J.L."/>
            <person name="Lin Y.F."/>
            <person name="Huang M.D."/>
            <person name="Li C.Y."/>
            <person name="Huang L."/>
            <person name="Wang Z.W."/>
            <person name="Zhao X."/>
            <person name="Zhong W.Y."/>
            <person name="Peng D.H."/>
            <person name="Ahmad S."/>
            <person name="Lan S."/>
            <person name="Zhang J.S."/>
            <person name="Tsai W.C."/>
            <person name="Van de Peer Y."/>
            <person name="Liu Z.J."/>
        </authorList>
    </citation>
    <scope>NUCLEOTIDE SEQUENCE</scope>
    <source>
        <strain evidence="2">SCP</strain>
    </source>
</reference>
<keyword evidence="1" id="KW-1133">Transmembrane helix</keyword>
<dbReference type="AlphaFoldDB" id="A0AAV9BAK5"/>
<evidence type="ECO:0000313" key="3">
    <source>
        <dbReference type="Proteomes" id="UP001179952"/>
    </source>
</evidence>
<organism evidence="2 3">
    <name type="scientific">Acorus gramineus</name>
    <name type="common">Dwarf sweet flag</name>
    <dbReference type="NCBI Taxonomy" id="55184"/>
    <lineage>
        <taxon>Eukaryota</taxon>
        <taxon>Viridiplantae</taxon>
        <taxon>Streptophyta</taxon>
        <taxon>Embryophyta</taxon>
        <taxon>Tracheophyta</taxon>
        <taxon>Spermatophyta</taxon>
        <taxon>Magnoliopsida</taxon>
        <taxon>Liliopsida</taxon>
        <taxon>Acoraceae</taxon>
        <taxon>Acorus</taxon>
    </lineage>
</organism>
<accession>A0AAV9BAK5</accession>
<comment type="caution">
    <text evidence="2">The sequence shown here is derived from an EMBL/GenBank/DDBJ whole genome shotgun (WGS) entry which is preliminary data.</text>
</comment>
<feature type="transmembrane region" description="Helical" evidence="1">
    <location>
        <begin position="200"/>
        <end position="221"/>
    </location>
</feature>
<name>A0AAV9BAK5_ACOGR</name>
<proteinExistence type="predicted"/>
<dbReference type="PANTHER" id="PTHR36000:SF2">
    <property type="entry name" value="DEFECTIVE 1273 PROTEIN, PUTATIVE-RELATED"/>
    <property type="match status" value="1"/>
</dbReference>
<dbReference type="EMBL" id="JAUJYN010000004">
    <property type="protein sequence ID" value="KAK1273675.1"/>
    <property type="molecule type" value="Genomic_DNA"/>
</dbReference>
<feature type="transmembrane region" description="Helical" evidence="1">
    <location>
        <begin position="140"/>
        <end position="157"/>
    </location>
</feature>
<keyword evidence="3" id="KW-1185">Reference proteome</keyword>
<keyword evidence="1" id="KW-0812">Transmembrane</keyword>
<dbReference type="PANTHER" id="PTHR36000">
    <property type="entry name" value="DEFECTIVE 1273 PROTEIN, PUTATIVE-RELATED"/>
    <property type="match status" value="1"/>
</dbReference>
<evidence type="ECO:0000313" key="2">
    <source>
        <dbReference type="EMBL" id="KAK1273675.1"/>
    </source>
</evidence>
<sequence length="237" mass="26631">MSSASITLGFPSAARLMDCSSSRQTFKAPLVSLCRPPNVRPNGSSQFCITRCPMTRAFNVTAGQPDGSGDLGLGGALDLARKLWSNVPQPVKDFPWNVSLMNFIRILIDLICAVVKYLCVPLLGISSLSEMSYCAHEKKMVLVPFPFILGIAVTKILKDTTIELYPHLEAGEFPWHLLVVASFFTLVKLPGPYYPYWGRLLLPHFANGGLWTTLWYAFMWYRRPRNEMEKSHVEDKN</sequence>
<evidence type="ECO:0000256" key="1">
    <source>
        <dbReference type="SAM" id="Phobius"/>
    </source>
</evidence>